<reference evidence="2 3" key="1">
    <citation type="journal article" date="2014" name="PLoS ONE">
        <title>Global Analysis of Gene Expression Profiles in Physic Nut (Jatropha curcas L.) Seedlings Exposed to Salt Stress.</title>
        <authorList>
            <person name="Zhang L."/>
            <person name="Zhang C."/>
            <person name="Wu P."/>
            <person name="Chen Y."/>
            <person name="Li M."/>
            <person name="Jiang H."/>
            <person name="Wu G."/>
        </authorList>
    </citation>
    <scope>NUCLEOTIDE SEQUENCE [LARGE SCALE GENOMIC DNA]</scope>
    <source>
        <strain evidence="3">cv. GZQX0401</strain>
        <tissue evidence="2">Young leaves</tissue>
    </source>
</reference>
<feature type="region of interest" description="Disordered" evidence="1">
    <location>
        <begin position="68"/>
        <end position="95"/>
    </location>
</feature>
<accession>A0A067LDK7</accession>
<evidence type="ECO:0000313" key="3">
    <source>
        <dbReference type="Proteomes" id="UP000027138"/>
    </source>
</evidence>
<keyword evidence="3" id="KW-1185">Reference proteome</keyword>
<name>A0A067LDK7_JATCU</name>
<evidence type="ECO:0000313" key="2">
    <source>
        <dbReference type="EMBL" id="KDP42580.1"/>
    </source>
</evidence>
<protein>
    <submittedName>
        <fullName evidence="2">Uncharacterized protein</fullName>
    </submittedName>
</protein>
<dbReference type="Proteomes" id="UP000027138">
    <property type="component" value="Unassembled WGS sequence"/>
</dbReference>
<organism evidence="2 3">
    <name type="scientific">Jatropha curcas</name>
    <name type="common">Barbados nut</name>
    <dbReference type="NCBI Taxonomy" id="180498"/>
    <lineage>
        <taxon>Eukaryota</taxon>
        <taxon>Viridiplantae</taxon>
        <taxon>Streptophyta</taxon>
        <taxon>Embryophyta</taxon>
        <taxon>Tracheophyta</taxon>
        <taxon>Spermatophyta</taxon>
        <taxon>Magnoliopsida</taxon>
        <taxon>eudicotyledons</taxon>
        <taxon>Gunneridae</taxon>
        <taxon>Pentapetalae</taxon>
        <taxon>rosids</taxon>
        <taxon>fabids</taxon>
        <taxon>Malpighiales</taxon>
        <taxon>Euphorbiaceae</taxon>
        <taxon>Crotonoideae</taxon>
        <taxon>Jatropheae</taxon>
        <taxon>Jatropha</taxon>
    </lineage>
</organism>
<dbReference type="EMBL" id="KK914294">
    <property type="protein sequence ID" value="KDP42580.1"/>
    <property type="molecule type" value="Genomic_DNA"/>
</dbReference>
<proteinExistence type="predicted"/>
<dbReference type="AlphaFoldDB" id="A0A067LDK7"/>
<sequence>MTFSVRSEVKEIVVGEAASEKIRSQTPAKDKCCRKNKRTGLVTLLSRLEQNRSSLRLLCHQVNDDGEGECGATPLLRPPGGAGEPRRRLRRGSDRGKVAVLPTTVAFARNERREGRRGRSCSGEEATARRWDAEALILVVGKTRGGEGEGEVGAENGMREFLEFVLG</sequence>
<gene>
    <name evidence="2" type="ORF">JCGZ_24354</name>
</gene>
<evidence type="ECO:0000256" key="1">
    <source>
        <dbReference type="SAM" id="MobiDB-lite"/>
    </source>
</evidence>